<feature type="compositionally biased region" description="Low complexity" evidence="1">
    <location>
        <begin position="181"/>
        <end position="193"/>
    </location>
</feature>
<organism evidence="3 4">
    <name type="scientific">Chaetomium strumarium</name>
    <dbReference type="NCBI Taxonomy" id="1170767"/>
    <lineage>
        <taxon>Eukaryota</taxon>
        <taxon>Fungi</taxon>
        <taxon>Dikarya</taxon>
        <taxon>Ascomycota</taxon>
        <taxon>Pezizomycotina</taxon>
        <taxon>Sordariomycetes</taxon>
        <taxon>Sordariomycetidae</taxon>
        <taxon>Sordariales</taxon>
        <taxon>Chaetomiaceae</taxon>
        <taxon>Chaetomium</taxon>
    </lineage>
</organism>
<feature type="compositionally biased region" description="Polar residues" evidence="1">
    <location>
        <begin position="22"/>
        <end position="35"/>
    </location>
</feature>
<keyword evidence="2" id="KW-1133">Transmembrane helix</keyword>
<reference evidence="3" key="1">
    <citation type="journal article" date="2023" name="Mol. Phylogenet. Evol.">
        <title>Genome-scale phylogeny and comparative genomics of the fungal order Sordariales.</title>
        <authorList>
            <person name="Hensen N."/>
            <person name="Bonometti L."/>
            <person name="Westerberg I."/>
            <person name="Brannstrom I.O."/>
            <person name="Guillou S."/>
            <person name="Cros-Aarteil S."/>
            <person name="Calhoun S."/>
            <person name="Haridas S."/>
            <person name="Kuo A."/>
            <person name="Mondo S."/>
            <person name="Pangilinan J."/>
            <person name="Riley R."/>
            <person name="LaButti K."/>
            <person name="Andreopoulos B."/>
            <person name="Lipzen A."/>
            <person name="Chen C."/>
            <person name="Yan M."/>
            <person name="Daum C."/>
            <person name="Ng V."/>
            <person name="Clum A."/>
            <person name="Steindorff A."/>
            <person name="Ohm R.A."/>
            <person name="Martin F."/>
            <person name="Silar P."/>
            <person name="Natvig D.O."/>
            <person name="Lalanne C."/>
            <person name="Gautier V."/>
            <person name="Ament-Velasquez S.L."/>
            <person name="Kruys A."/>
            <person name="Hutchinson M.I."/>
            <person name="Powell A.J."/>
            <person name="Barry K."/>
            <person name="Miller A.N."/>
            <person name="Grigoriev I.V."/>
            <person name="Debuchy R."/>
            <person name="Gladieux P."/>
            <person name="Hiltunen Thoren M."/>
            <person name="Johannesson H."/>
        </authorList>
    </citation>
    <scope>NUCLEOTIDE SEQUENCE</scope>
    <source>
        <strain evidence="3">CBS 333.67</strain>
    </source>
</reference>
<dbReference type="AlphaFoldDB" id="A0AAJ0GVJ7"/>
<accession>A0AAJ0GVJ7</accession>
<proteinExistence type="predicted"/>
<feature type="compositionally biased region" description="Polar residues" evidence="1">
    <location>
        <begin position="298"/>
        <end position="307"/>
    </location>
</feature>
<comment type="caution">
    <text evidence="3">The sequence shown here is derived from an EMBL/GenBank/DDBJ whole genome shotgun (WGS) entry which is preliminary data.</text>
</comment>
<gene>
    <name evidence="3" type="ORF">B0T15DRAFT_155602</name>
</gene>
<dbReference type="Proteomes" id="UP001273166">
    <property type="component" value="Unassembled WGS sequence"/>
</dbReference>
<feature type="compositionally biased region" description="Pro residues" evidence="1">
    <location>
        <begin position="209"/>
        <end position="226"/>
    </location>
</feature>
<feature type="region of interest" description="Disordered" evidence="1">
    <location>
        <begin position="1"/>
        <end position="310"/>
    </location>
</feature>
<evidence type="ECO:0000256" key="1">
    <source>
        <dbReference type="SAM" id="MobiDB-lite"/>
    </source>
</evidence>
<dbReference type="GeneID" id="87880876"/>
<keyword evidence="2" id="KW-0812">Transmembrane</keyword>
<feature type="compositionally biased region" description="Pro residues" evidence="1">
    <location>
        <begin position="155"/>
        <end position="180"/>
    </location>
</feature>
<dbReference type="RefSeq" id="XP_062722634.1">
    <property type="nucleotide sequence ID" value="XM_062862047.1"/>
</dbReference>
<dbReference type="EMBL" id="JAUDZG010000003">
    <property type="protein sequence ID" value="KAK3306854.1"/>
    <property type="molecule type" value="Genomic_DNA"/>
</dbReference>
<keyword evidence="2" id="KW-0472">Membrane</keyword>
<evidence type="ECO:0000313" key="3">
    <source>
        <dbReference type="EMBL" id="KAK3306854.1"/>
    </source>
</evidence>
<keyword evidence="4" id="KW-1185">Reference proteome</keyword>
<protein>
    <submittedName>
        <fullName evidence="3">Uncharacterized protein</fullName>
    </submittedName>
</protein>
<feature type="compositionally biased region" description="Polar residues" evidence="1">
    <location>
        <begin position="118"/>
        <end position="147"/>
    </location>
</feature>
<name>A0AAJ0GVJ7_9PEZI</name>
<reference evidence="3" key="2">
    <citation type="submission" date="2023-06" db="EMBL/GenBank/DDBJ databases">
        <authorList>
            <consortium name="Lawrence Berkeley National Laboratory"/>
            <person name="Mondo S.J."/>
            <person name="Hensen N."/>
            <person name="Bonometti L."/>
            <person name="Westerberg I."/>
            <person name="Brannstrom I.O."/>
            <person name="Guillou S."/>
            <person name="Cros-Aarteil S."/>
            <person name="Calhoun S."/>
            <person name="Haridas S."/>
            <person name="Kuo A."/>
            <person name="Pangilinan J."/>
            <person name="Riley R."/>
            <person name="Labutti K."/>
            <person name="Andreopoulos B."/>
            <person name="Lipzen A."/>
            <person name="Chen C."/>
            <person name="Yanf M."/>
            <person name="Daum C."/>
            <person name="Ng V."/>
            <person name="Clum A."/>
            <person name="Steindorff A."/>
            <person name="Ohm R."/>
            <person name="Martin F."/>
            <person name="Silar P."/>
            <person name="Natvig D."/>
            <person name="Lalanne C."/>
            <person name="Gautier V."/>
            <person name="Ament-Velasquez S.L."/>
            <person name="Kruys A."/>
            <person name="Hutchinson M.I."/>
            <person name="Powell A.J."/>
            <person name="Barry K."/>
            <person name="Miller A.N."/>
            <person name="Grigoriev I.V."/>
            <person name="Debuchy R."/>
            <person name="Gladieux P."/>
            <person name="Thoren M.H."/>
            <person name="Johannesson H."/>
        </authorList>
    </citation>
    <scope>NUCLEOTIDE SEQUENCE</scope>
    <source>
        <strain evidence="3">CBS 333.67</strain>
    </source>
</reference>
<sequence length="426" mass="46077">MEGGQVDSAMQDATDGAAPSNAKEQVSPVLQQQAEGSAAPSPIALDPPQPAASPTTAVTTIIPTVKSGQIPETAARAGNLAPSQRPTIAETADQPGASSAVDQSQADNNEEPRREEPINTTQPKPQNQPESFTPITTGTCNLETNKTAAAESPNPLQPQPIQPAQQPLPPAPRPPPPPQPQQQQQQQQQQTAPQPHPHPPQHLQAPHLLDPPPPTHPHAVPGPQPQPQHSRPYPGPPHTQAPQSQQPAPHYQARAQIPPPSHQHQQPPLQPYHHHHSLPQPQQAAPASVTSPPPPHQTQVSTYHSHPQPQPVLRSQALHRTTLLKPAIMDPPAMRKQSQSQVAVMGFPSPTQDHANINPKFVDDCTRMNFAIQQSLPEAVRRIVRDHWEKCLLGSDFHQAFVVSLVPLFMNSITLLFLFVLSLPSS</sequence>
<evidence type="ECO:0000313" key="4">
    <source>
        <dbReference type="Proteomes" id="UP001273166"/>
    </source>
</evidence>
<feature type="transmembrane region" description="Helical" evidence="2">
    <location>
        <begin position="400"/>
        <end position="423"/>
    </location>
</feature>
<feature type="compositionally biased region" description="Polar residues" evidence="1">
    <location>
        <begin position="96"/>
        <end position="107"/>
    </location>
</feature>
<feature type="compositionally biased region" description="Low complexity" evidence="1">
    <location>
        <begin position="278"/>
        <end position="290"/>
    </location>
</feature>
<evidence type="ECO:0000256" key="2">
    <source>
        <dbReference type="SAM" id="Phobius"/>
    </source>
</evidence>
<feature type="compositionally biased region" description="Low complexity" evidence="1">
    <location>
        <begin position="52"/>
        <end position="65"/>
    </location>
</feature>